<evidence type="ECO:0000256" key="5">
    <source>
        <dbReference type="ARBA" id="ARBA00036944"/>
    </source>
</evidence>
<evidence type="ECO:0000256" key="1">
    <source>
        <dbReference type="ARBA" id="ARBA00008348"/>
    </source>
</evidence>
<dbReference type="EMBL" id="AP021881">
    <property type="protein sequence ID" value="BBP00091.1"/>
    <property type="molecule type" value="Genomic_DNA"/>
</dbReference>
<dbReference type="SUPFAM" id="SSF55174">
    <property type="entry name" value="Alpha-L RNA-binding motif"/>
    <property type="match status" value="1"/>
</dbReference>
<dbReference type="GO" id="GO:0160139">
    <property type="term" value="F:23S rRNA pseudouridine(2605) synthase activity"/>
    <property type="evidence" value="ECO:0007669"/>
    <property type="project" value="UniProtKB-EC"/>
</dbReference>
<comment type="catalytic activity">
    <reaction evidence="5">
        <text>uridine(2605) in 23S rRNA = pseudouridine(2605) in 23S rRNA</text>
        <dbReference type="Rhea" id="RHEA:42520"/>
        <dbReference type="Rhea" id="RHEA-COMP:10095"/>
        <dbReference type="Rhea" id="RHEA-COMP:10096"/>
        <dbReference type="ChEBI" id="CHEBI:65314"/>
        <dbReference type="ChEBI" id="CHEBI:65315"/>
        <dbReference type="EC" id="5.4.99.22"/>
    </reaction>
</comment>
<dbReference type="InterPro" id="IPR006145">
    <property type="entry name" value="PsdUridine_synth_RsuA/RluA"/>
</dbReference>
<name>A0A809RMR7_9PROT</name>
<proteinExistence type="inferred from homology"/>
<evidence type="ECO:0000259" key="10">
    <source>
        <dbReference type="SMART" id="SM00363"/>
    </source>
</evidence>
<protein>
    <recommendedName>
        <fullName evidence="8">Pseudouridine synthase</fullName>
        <ecNumber evidence="8">5.4.99.-</ecNumber>
    </recommendedName>
</protein>
<accession>A0A809RMR7</accession>
<dbReference type="InterPro" id="IPR050343">
    <property type="entry name" value="RsuA_PseudoU_synthase"/>
</dbReference>
<dbReference type="InterPro" id="IPR042092">
    <property type="entry name" value="PsdUridine_s_RsuA/RluB/E/F_cat"/>
</dbReference>
<gene>
    <name evidence="11" type="ORF">SFSGTM_07990</name>
</gene>
<keyword evidence="2" id="KW-0698">rRNA processing</keyword>
<feature type="region of interest" description="Disordered" evidence="9">
    <location>
        <begin position="1"/>
        <end position="52"/>
    </location>
</feature>
<dbReference type="Gene3D" id="3.30.70.1560">
    <property type="entry name" value="Alpha-L RNA-binding motif"/>
    <property type="match status" value="1"/>
</dbReference>
<dbReference type="Gene3D" id="3.30.70.580">
    <property type="entry name" value="Pseudouridine synthase I, catalytic domain, N-terminal subdomain"/>
    <property type="match status" value="1"/>
</dbReference>
<feature type="compositionally biased region" description="Basic and acidic residues" evidence="9">
    <location>
        <begin position="26"/>
        <end position="36"/>
    </location>
</feature>
<dbReference type="CDD" id="cd02556">
    <property type="entry name" value="PseudoU_synth_RluB"/>
    <property type="match status" value="1"/>
</dbReference>
<dbReference type="Pfam" id="PF00849">
    <property type="entry name" value="PseudoU_synth_2"/>
    <property type="match status" value="1"/>
</dbReference>
<dbReference type="InterPro" id="IPR002942">
    <property type="entry name" value="S4_RNA-bd"/>
</dbReference>
<evidence type="ECO:0000256" key="6">
    <source>
        <dbReference type="ARBA" id="ARBA00037383"/>
    </source>
</evidence>
<dbReference type="NCBIfam" id="TIGR00093">
    <property type="entry name" value="pseudouridine synthase"/>
    <property type="match status" value="1"/>
</dbReference>
<evidence type="ECO:0000256" key="8">
    <source>
        <dbReference type="RuleBase" id="RU003887"/>
    </source>
</evidence>
<feature type="compositionally biased region" description="Low complexity" evidence="9">
    <location>
        <begin position="1"/>
        <end position="18"/>
    </location>
</feature>
<evidence type="ECO:0000256" key="3">
    <source>
        <dbReference type="ARBA" id="ARBA00022884"/>
    </source>
</evidence>
<dbReference type="PANTHER" id="PTHR47683:SF3">
    <property type="entry name" value="RIBOSOMAL LARGE SUBUNIT PSEUDOURIDINE SYNTHASE B"/>
    <property type="match status" value="1"/>
</dbReference>
<dbReference type="InterPro" id="IPR020103">
    <property type="entry name" value="PsdUridine_synth_cat_dom_sf"/>
</dbReference>
<dbReference type="RefSeq" id="WP_162084058.1">
    <property type="nucleotide sequence ID" value="NZ_AP021881.1"/>
</dbReference>
<dbReference type="PROSITE" id="PS50889">
    <property type="entry name" value="S4"/>
    <property type="match status" value="1"/>
</dbReference>
<dbReference type="PANTHER" id="PTHR47683">
    <property type="entry name" value="PSEUDOURIDINE SYNTHASE FAMILY PROTEIN-RELATED"/>
    <property type="match status" value="1"/>
</dbReference>
<dbReference type="GO" id="GO:0003723">
    <property type="term" value="F:RNA binding"/>
    <property type="evidence" value="ECO:0007669"/>
    <property type="project" value="UniProtKB-KW"/>
</dbReference>
<dbReference type="FunFam" id="3.30.70.580:FF:000009">
    <property type="entry name" value="Pseudouridine synthase"/>
    <property type="match status" value="1"/>
</dbReference>
<dbReference type="KEGG" id="sniv:SFSGTM_07990"/>
<evidence type="ECO:0000313" key="11">
    <source>
        <dbReference type="EMBL" id="BBP00091.1"/>
    </source>
</evidence>
<reference evidence="12" key="1">
    <citation type="submission" date="2019-11" db="EMBL/GenBank/DDBJ databases">
        <title>Isolation and characterization of a novel species in the genus Sulfuriferula.</title>
        <authorList>
            <person name="Mochizuki J."/>
            <person name="Kojima H."/>
            <person name="Fukui M."/>
        </authorList>
    </citation>
    <scope>NUCLEOTIDE SEQUENCE [LARGE SCALE GENOMIC DNA]</scope>
    <source>
        <strain evidence="12">SGTM</strain>
    </source>
</reference>
<organism evidence="11 12">
    <name type="scientific">Sulfuriferula nivalis</name>
    <dbReference type="NCBI Taxonomy" id="2675298"/>
    <lineage>
        <taxon>Bacteria</taxon>
        <taxon>Pseudomonadati</taxon>
        <taxon>Pseudomonadota</taxon>
        <taxon>Betaproteobacteria</taxon>
        <taxon>Nitrosomonadales</taxon>
        <taxon>Sulfuricellaceae</taxon>
        <taxon>Sulfuriferula</taxon>
    </lineage>
</organism>
<sequence>MAVSPIRRPSKPSTSPKPARQTQEPDASKNRPDRPARTARPAAPVRPKVPEPVELVDEEEVAPAEGHKLQKMLAAAGLGSRREMETWITAGRVSVNGVNATLGDRIMPGDRVLVDKRPVKLNFEVELPRILIYHKQEGEIVSRDDPKARKTVFDALPRVRNGKWIAIGRLDFNTEGLLIFTTSGELANRLMHPSFEVEREYTVRIMGELSQEQMKQMTAGIELEDGMAYFERIAEMGGESSNRWYQVIIKEGRNREVRRMFEKMGMMVSRLIRVRFGMVNLPPRVKRGQMLELETAQVASILNWVALPVPEFLPQNRPQDKKR</sequence>
<dbReference type="NCBIfam" id="NF007976">
    <property type="entry name" value="PRK10700.1"/>
    <property type="match status" value="1"/>
</dbReference>
<evidence type="ECO:0000313" key="12">
    <source>
        <dbReference type="Proteomes" id="UP000463939"/>
    </source>
</evidence>
<comment type="similarity">
    <text evidence="1 8">Belongs to the pseudouridine synthase RsuA family.</text>
</comment>
<dbReference type="Gene3D" id="3.10.290.10">
    <property type="entry name" value="RNA-binding S4 domain"/>
    <property type="match status" value="1"/>
</dbReference>
<dbReference type="InterPro" id="IPR000748">
    <property type="entry name" value="PsdUridine_synth_RsuA/RluB/E/F"/>
</dbReference>
<keyword evidence="12" id="KW-1185">Reference proteome</keyword>
<dbReference type="PROSITE" id="PS01149">
    <property type="entry name" value="PSI_RSU"/>
    <property type="match status" value="1"/>
</dbReference>
<comment type="function">
    <text evidence="6">Responsible for synthesis of pseudouridine from uracil-2605 in 23S ribosomal RNA.</text>
</comment>
<dbReference type="InterPro" id="IPR018496">
    <property type="entry name" value="PsdUridine_synth_RsuA/RluB_CS"/>
</dbReference>
<dbReference type="AlphaFoldDB" id="A0A809RMR7"/>
<dbReference type="SMART" id="SM00363">
    <property type="entry name" value="S4"/>
    <property type="match status" value="1"/>
</dbReference>
<dbReference type="GO" id="GO:0000455">
    <property type="term" value="P:enzyme-directed rRNA pseudouridine synthesis"/>
    <property type="evidence" value="ECO:0007669"/>
    <property type="project" value="UniProtKB-ARBA"/>
</dbReference>
<keyword evidence="3 7" id="KW-0694">RNA-binding</keyword>
<dbReference type="FunFam" id="3.30.70.1560:FF:000001">
    <property type="entry name" value="Pseudouridine synthase"/>
    <property type="match status" value="1"/>
</dbReference>
<feature type="domain" description="RNA-binding S4" evidence="10">
    <location>
        <begin position="67"/>
        <end position="125"/>
    </location>
</feature>
<dbReference type="EC" id="5.4.99.-" evidence="8"/>
<dbReference type="CDD" id="cd00165">
    <property type="entry name" value="S4"/>
    <property type="match status" value="1"/>
</dbReference>
<dbReference type="Proteomes" id="UP000463939">
    <property type="component" value="Chromosome"/>
</dbReference>
<dbReference type="Pfam" id="PF01479">
    <property type="entry name" value="S4"/>
    <property type="match status" value="1"/>
</dbReference>
<keyword evidence="4 8" id="KW-0413">Isomerase</keyword>
<dbReference type="SUPFAM" id="SSF55120">
    <property type="entry name" value="Pseudouridine synthase"/>
    <property type="match status" value="1"/>
</dbReference>
<dbReference type="GO" id="GO:0005829">
    <property type="term" value="C:cytosol"/>
    <property type="evidence" value="ECO:0007669"/>
    <property type="project" value="UniProtKB-ARBA"/>
</dbReference>
<dbReference type="InterPro" id="IPR020094">
    <property type="entry name" value="TruA/RsuA/RluB/E/F_N"/>
</dbReference>
<evidence type="ECO:0000256" key="7">
    <source>
        <dbReference type="PROSITE-ProRule" id="PRU00182"/>
    </source>
</evidence>
<evidence type="ECO:0000256" key="4">
    <source>
        <dbReference type="ARBA" id="ARBA00023235"/>
    </source>
</evidence>
<dbReference type="InterPro" id="IPR036986">
    <property type="entry name" value="S4_RNA-bd_sf"/>
</dbReference>
<evidence type="ECO:0000256" key="9">
    <source>
        <dbReference type="SAM" id="MobiDB-lite"/>
    </source>
</evidence>
<dbReference type="FunFam" id="3.10.290.10:FF:000003">
    <property type="entry name" value="Pseudouridine synthase"/>
    <property type="match status" value="1"/>
</dbReference>
<evidence type="ECO:0000256" key="2">
    <source>
        <dbReference type="ARBA" id="ARBA00022552"/>
    </source>
</evidence>